<keyword evidence="1" id="KW-0521">NADP</keyword>
<dbReference type="Gene3D" id="3.40.50.720">
    <property type="entry name" value="NAD(P)-binding Rossmann-like Domain"/>
    <property type="match status" value="2"/>
</dbReference>
<evidence type="ECO:0000256" key="4">
    <source>
        <dbReference type="RuleBase" id="RU003719"/>
    </source>
</evidence>
<dbReference type="EMBL" id="CP042304">
    <property type="protein sequence ID" value="QDZ11877.1"/>
    <property type="molecule type" value="Genomic_DNA"/>
</dbReference>
<dbReference type="OrthoDB" id="9793626at2"/>
<dbReference type="AlphaFoldDB" id="A0A5B8LU89"/>
<dbReference type="GO" id="GO:0016618">
    <property type="term" value="F:hydroxypyruvate reductase [NAD(P)H] activity"/>
    <property type="evidence" value="ECO:0007669"/>
    <property type="project" value="TreeGrafter"/>
</dbReference>
<evidence type="ECO:0000259" key="6">
    <source>
        <dbReference type="Pfam" id="PF02826"/>
    </source>
</evidence>
<proteinExistence type="inferred from homology"/>
<dbReference type="GO" id="GO:0051287">
    <property type="term" value="F:NAD binding"/>
    <property type="evidence" value="ECO:0007669"/>
    <property type="project" value="InterPro"/>
</dbReference>
<feature type="domain" description="D-isomer specific 2-hydroxyacid dehydrogenase catalytic" evidence="5">
    <location>
        <begin position="37"/>
        <end position="306"/>
    </location>
</feature>
<evidence type="ECO:0000259" key="5">
    <source>
        <dbReference type="Pfam" id="PF00389"/>
    </source>
</evidence>
<feature type="domain" description="D-isomer specific 2-hydroxyacid dehydrogenase NAD-binding" evidence="6">
    <location>
        <begin position="117"/>
        <end position="288"/>
    </location>
</feature>
<dbReference type="InterPro" id="IPR036291">
    <property type="entry name" value="NAD(P)-bd_dom_sf"/>
</dbReference>
<keyword evidence="3" id="KW-0520">NAD</keyword>
<evidence type="ECO:0000313" key="8">
    <source>
        <dbReference type="Proteomes" id="UP000315364"/>
    </source>
</evidence>
<dbReference type="GO" id="GO:0005829">
    <property type="term" value="C:cytosol"/>
    <property type="evidence" value="ECO:0007669"/>
    <property type="project" value="TreeGrafter"/>
</dbReference>
<dbReference type="Pfam" id="PF02826">
    <property type="entry name" value="2-Hacid_dh_C"/>
    <property type="match status" value="1"/>
</dbReference>
<keyword evidence="2 4" id="KW-0560">Oxidoreductase</keyword>
<dbReference type="SUPFAM" id="SSF52283">
    <property type="entry name" value="Formate/glycerate dehydrogenase catalytic domain-like"/>
    <property type="match status" value="1"/>
</dbReference>
<accession>A0A5B8LU89</accession>
<evidence type="ECO:0000313" key="7">
    <source>
        <dbReference type="EMBL" id="QDZ11877.1"/>
    </source>
</evidence>
<dbReference type="Pfam" id="PF00389">
    <property type="entry name" value="2-Hacid_dh"/>
    <property type="match status" value="1"/>
</dbReference>
<dbReference type="PANTHER" id="PTHR10996">
    <property type="entry name" value="2-HYDROXYACID DEHYDROGENASE-RELATED"/>
    <property type="match status" value="1"/>
</dbReference>
<evidence type="ECO:0000256" key="3">
    <source>
        <dbReference type="ARBA" id="ARBA00023027"/>
    </source>
</evidence>
<evidence type="ECO:0000256" key="1">
    <source>
        <dbReference type="ARBA" id="ARBA00022857"/>
    </source>
</evidence>
<keyword evidence="8" id="KW-1185">Reference proteome</keyword>
<dbReference type="Proteomes" id="UP000315364">
    <property type="component" value="Chromosome"/>
</dbReference>
<dbReference type="InterPro" id="IPR006140">
    <property type="entry name" value="D-isomer_DH_NAD-bd"/>
</dbReference>
<organism evidence="7 8">
    <name type="scientific">Devosia ginsengisoli</name>
    <dbReference type="NCBI Taxonomy" id="400770"/>
    <lineage>
        <taxon>Bacteria</taxon>
        <taxon>Pseudomonadati</taxon>
        <taxon>Pseudomonadota</taxon>
        <taxon>Alphaproteobacteria</taxon>
        <taxon>Hyphomicrobiales</taxon>
        <taxon>Devosiaceae</taxon>
        <taxon>Devosia</taxon>
    </lineage>
</organism>
<dbReference type="FunFam" id="3.40.50.720:FF:000213">
    <property type="entry name" value="Putative 2-hydroxyacid dehydrogenase"/>
    <property type="match status" value="1"/>
</dbReference>
<protein>
    <submittedName>
        <fullName evidence="7">2-hydroxyacid dehydrogenase</fullName>
    </submittedName>
</protein>
<sequence>MCVRAPARSRRPALSSSRDLLVVAPIPPELERRLAADFTLLKRKPEQAERLPHAVLVTTSMVGADAAMMDALPDLRLIACNGTGLDMIDLAAAEARGITVQNTPDVVTEDTADFAIGLTYAALRRIPEADRFVRAGRWRSERMTPARRVFSRRLGIVGLGKIGKAVARRAAGLGMSVAYTARSPKPDLPYDFHPSAEALAGAVDILVLCCSGGPETAGLVNGAVLDALGPQGFLINVSRGSVVDEAALLDALATGRIAGAGLDVFNNEPGIDERFFTLENVVLQPHYATVTAESREAMADILHSAIAHQFAALR</sequence>
<dbReference type="SUPFAM" id="SSF51735">
    <property type="entry name" value="NAD(P)-binding Rossmann-fold domains"/>
    <property type="match status" value="1"/>
</dbReference>
<dbReference type="KEGG" id="dea:FPZ08_14665"/>
<name>A0A5B8LU89_9HYPH</name>
<reference evidence="7 8" key="1">
    <citation type="submission" date="2019-07" db="EMBL/GenBank/DDBJ databases">
        <title>Full genome sequence of Devosia sp. Gsoil 520.</title>
        <authorList>
            <person name="Im W.-T."/>
        </authorList>
    </citation>
    <scope>NUCLEOTIDE SEQUENCE [LARGE SCALE GENOMIC DNA]</scope>
    <source>
        <strain evidence="7 8">Gsoil 520</strain>
    </source>
</reference>
<dbReference type="GO" id="GO:0030267">
    <property type="term" value="F:glyoxylate reductase (NADPH) activity"/>
    <property type="evidence" value="ECO:0007669"/>
    <property type="project" value="TreeGrafter"/>
</dbReference>
<comment type="similarity">
    <text evidence="4">Belongs to the D-isomer specific 2-hydroxyacid dehydrogenase family.</text>
</comment>
<dbReference type="InterPro" id="IPR050223">
    <property type="entry name" value="D-isomer_2-hydroxyacid_DH"/>
</dbReference>
<dbReference type="PANTHER" id="PTHR10996:SF178">
    <property type="entry name" value="2-HYDROXYACID DEHYDROGENASE YGL185C-RELATED"/>
    <property type="match status" value="1"/>
</dbReference>
<gene>
    <name evidence="7" type="ORF">FPZ08_14665</name>
</gene>
<evidence type="ECO:0000256" key="2">
    <source>
        <dbReference type="ARBA" id="ARBA00023002"/>
    </source>
</evidence>
<dbReference type="CDD" id="cd12156">
    <property type="entry name" value="HPPR"/>
    <property type="match status" value="1"/>
</dbReference>
<dbReference type="InterPro" id="IPR006139">
    <property type="entry name" value="D-isomer_2_OHA_DH_cat_dom"/>
</dbReference>